<dbReference type="WBParaSite" id="Hba_20598">
    <property type="protein sequence ID" value="Hba_20598"/>
    <property type="gene ID" value="Hba_20598"/>
</dbReference>
<reference evidence="6" key="1">
    <citation type="submission" date="2016-11" db="UniProtKB">
        <authorList>
            <consortium name="WormBaseParasite"/>
        </authorList>
    </citation>
    <scope>IDENTIFICATION</scope>
</reference>
<keyword evidence="4" id="KW-0812">Transmembrane</keyword>
<keyword evidence="5" id="KW-1185">Reference proteome</keyword>
<dbReference type="Proteomes" id="UP000095283">
    <property type="component" value="Unplaced"/>
</dbReference>
<dbReference type="Pfam" id="PF09751">
    <property type="entry name" value="Es2"/>
    <property type="match status" value="1"/>
</dbReference>
<organism evidence="5 6">
    <name type="scientific">Heterorhabditis bacteriophora</name>
    <name type="common">Entomopathogenic nematode worm</name>
    <dbReference type="NCBI Taxonomy" id="37862"/>
    <lineage>
        <taxon>Eukaryota</taxon>
        <taxon>Metazoa</taxon>
        <taxon>Ecdysozoa</taxon>
        <taxon>Nematoda</taxon>
        <taxon>Chromadorea</taxon>
        <taxon>Rhabditida</taxon>
        <taxon>Rhabditina</taxon>
        <taxon>Rhabditomorpha</taxon>
        <taxon>Strongyloidea</taxon>
        <taxon>Heterorhabditidae</taxon>
        <taxon>Heterorhabditis</taxon>
    </lineage>
</organism>
<evidence type="ECO:0000313" key="6">
    <source>
        <dbReference type="WBParaSite" id="Hba_20598"/>
    </source>
</evidence>
<keyword evidence="4" id="KW-0472">Membrane</keyword>
<keyword evidence="4" id="KW-1133">Transmembrane helix</keyword>
<proteinExistence type="inferred from homology"/>
<dbReference type="AlphaFoldDB" id="A0A1I7XS81"/>
<evidence type="ECO:0000256" key="3">
    <source>
        <dbReference type="ARBA" id="ARBA00023242"/>
    </source>
</evidence>
<protein>
    <submittedName>
        <fullName evidence="6">Uncharacterized protein</fullName>
    </submittedName>
</protein>
<dbReference type="PANTHER" id="PTHR12940">
    <property type="entry name" value="ES-2 PROTEIN - RELATED"/>
    <property type="match status" value="1"/>
</dbReference>
<comment type="subcellular location">
    <subcellularLocation>
        <location evidence="1">Nucleus</location>
    </subcellularLocation>
</comment>
<name>A0A1I7XS81_HETBA</name>
<dbReference type="GO" id="GO:0071013">
    <property type="term" value="C:catalytic step 2 spliceosome"/>
    <property type="evidence" value="ECO:0007669"/>
    <property type="project" value="TreeGrafter"/>
</dbReference>
<accession>A0A1I7XS81</accession>
<dbReference type="InterPro" id="IPR019148">
    <property type="entry name" value="Nuclear_protein_DGCR14_ESS-2"/>
</dbReference>
<feature type="transmembrane region" description="Helical" evidence="4">
    <location>
        <begin position="129"/>
        <end position="145"/>
    </location>
</feature>
<evidence type="ECO:0000256" key="1">
    <source>
        <dbReference type="ARBA" id="ARBA00004123"/>
    </source>
</evidence>
<evidence type="ECO:0000256" key="2">
    <source>
        <dbReference type="ARBA" id="ARBA00009072"/>
    </source>
</evidence>
<sequence>MMLKQIKSSMARAAMMQVANNAGKVDVHGRELGVNTKTLGLLATPSPAPGVDDSPLMTWGEIDGTPFRLDATDIQPSIDHAPTFKMPEVPYREKIAQSINDTIAKRYREKRRTAMEVAEKAQLVQMKTLAFYLFTFLFILNSIYFCAMRTPASLRFSGSHTPVSSMIRRPSASCASITDDLLNLNNSSDIASNRQCDGRANAGDFF</sequence>
<evidence type="ECO:0000313" key="5">
    <source>
        <dbReference type="Proteomes" id="UP000095283"/>
    </source>
</evidence>
<keyword evidence="3" id="KW-0539">Nucleus</keyword>
<evidence type="ECO:0000256" key="4">
    <source>
        <dbReference type="SAM" id="Phobius"/>
    </source>
</evidence>
<comment type="similarity">
    <text evidence="2">Belongs to the ESS2 family.</text>
</comment>
<dbReference type="PANTHER" id="PTHR12940:SF0">
    <property type="entry name" value="SPLICING FACTOR ESS-2 HOMOLOG"/>
    <property type="match status" value="1"/>
</dbReference>